<evidence type="ECO:0000313" key="1">
    <source>
        <dbReference type="EMBL" id="MBF1713322.1"/>
    </source>
</evidence>
<organism evidence="1 2">
    <name type="scientific">Streptococcus intermedius</name>
    <dbReference type="NCBI Taxonomy" id="1338"/>
    <lineage>
        <taxon>Bacteria</taxon>
        <taxon>Bacillati</taxon>
        <taxon>Bacillota</taxon>
        <taxon>Bacilli</taxon>
        <taxon>Lactobacillales</taxon>
        <taxon>Streptococcaceae</taxon>
        <taxon>Streptococcus</taxon>
        <taxon>Streptococcus anginosus group</taxon>
    </lineage>
</organism>
<name>A0A930RDN6_STRIT</name>
<evidence type="ECO:0000313" key="2">
    <source>
        <dbReference type="Proteomes" id="UP000721045"/>
    </source>
</evidence>
<dbReference type="Proteomes" id="UP000721045">
    <property type="component" value="Unassembled WGS sequence"/>
</dbReference>
<dbReference type="SUPFAM" id="SSF53474">
    <property type="entry name" value="alpha/beta-Hydrolases"/>
    <property type="match status" value="1"/>
</dbReference>
<comment type="caution">
    <text evidence="1">The sequence shown here is derived from an EMBL/GenBank/DDBJ whole genome shotgun (WGS) entry which is preliminary data.</text>
</comment>
<sequence>MSCTYSDRERVAIARREYTNYKEGADLRITNDKGKKETIGTVREVVTNKTGLKAYVVESPDKKEVTVLYQGSVAPPGKGYKVDWFDNDFSMAKNIMTGKQEVTPQLKSAAATLNKVLKDYPNAKVTVYAHSLGSMDAQYALANVKDINRIAGAYIYQGPNIYPVLTEEQRKRVDAMKYRIHNYVDQRDAIPIGFEKDAPGYKATLNSHRAVGIVHHVDSKWNLNPIEQHMWGGYQWNSDGSLKVKKDSSAKESRYAAGLDRVSSGMYHYASIKSKLSSDGYTKNEKIFLDSEQASITASGLSKVAQASYEEIKRIQEEAHREAEAILSSTREVPFGFILSPAEMEEAYRQGGVDRKSIVDNIDEYFQPKVAKAKQLAKDFQNLEKQIKSGIQRQVDRDATLARDFKQWKKL</sequence>
<dbReference type="AlphaFoldDB" id="A0A930RDN6"/>
<dbReference type="InterPro" id="IPR029058">
    <property type="entry name" value="AB_hydrolase_fold"/>
</dbReference>
<dbReference type="InterPro" id="IPR024499">
    <property type="entry name" value="Mbeg1-like"/>
</dbReference>
<reference evidence="1" key="1">
    <citation type="submission" date="2020-04" db="EMBL/GenBank/DDBJ databases">
        <title>Deep metagenomics examines the oral microbiome during advanced dental caries in children, revealing novel taxa and co-occurrences with host molecules.</title>
        <authorList>
            <person name="Baker J.L."/>
            <person name="Morton J.T."/>
            <person name="Dinis M."/>
            <person name="Alvarez R."/>
            <person name="Tran N.C."/>
            <person name="Knight R."/>
            <person name="Edlund A."/>
        </authorList>
    </citation>
    <scope>NUCLEOTIDE SEQUENCE</scope>
    <source>
        <strain evidence="1">JCVI_23_bin.22</strain>
    </source>
</reference>
<dbReference type="Pfam" id="PF11187">
    <property type="entry name" value="Mbeg1-like"/>
    <property type="match status" value="1"/>
</dbReference>
<accession>A0A930RDN6</accession>
<proteinExistence type="predicted"/>
<dbReference type="Gene3D" id="3.40.50.1820">
    <property type="entry name" value="alpha/beta hydrolase"/>
    <property type="match status" value="1"/>
</dbReference>
<protein>
    <submittedName>
        <fullName evidence="1">DUF2974 domain-containing protein</fullName>
    </submittedName>
</protein>
<gene>
    <name evidence="1" type="ORF">HXO88_06280</name>
</gene>
<dbReference type="EMBL" id="JABZYP010000022">
    <property type="protein sequence ID" value="MBF1713322.1"/>
    <property type="molecule type" value="Genomic_DNA"/>
</dbReference>